<sequence length="146" mass="16286">MQRPVDLTDHFASDAGLSFALCERSAARFDGGRVTRGALSYVAHGTLRNSRLAHGRAAASRALHVDGETRARCDAWTGTWFQRLQPREKVKPGLTRKEPGSARDMQKPPVDDAPSNVTKKKVAAAKQYIENHYKAQMKSLQDRKER</sequence>
<keyword evidence="3" id="KW-1185">Reference proteome</keyword>
<dbReference type="EMBL" id="JACMSC010000001">
    <property type="protein sequence ID" value="KAG6537910.1"/>
    <property type="molecule type" value="Genomic_DNA"/>
</dbReference>
<feature type="region of interest" description="Disordered" evidence="1">
    <location>
        <begin position="88"/>
        <end position="118"/>
    </location>
</feature>
<protein>
    <submittedName>
        <fullName evidence="2">Uncharacterized protein</fullName>
    </submittedName>
</protein>
<comment type="caution">
    <text evidence="2">The sequence shown here is derived from an EMBL/GenBank/DDBJ whole genome shotgun (WGS) entry which is preliminary data.</text>
</comment>
<reference evidence="2 3" key="1">
    <citation type="submission" date="2020-08" db="EMBL/GenBank/DDBJ databases">
        <title>Plant Genome Project.</title>
        <authorList>
            <person name="Zhang R.-G."/>
        </authorList>
    </citation>
    <scope>NUCLEOTIDE SEQUENCE [LARGE SCALE GENOMIC DNA]</scope>
    <source>
        <tissue evidence="2">Rhizome</tissue>
    </source>
</reference>
<evidence type="ECO:0000313" key="3">
    <source>
        <dbReference type="Proteomes" id="UP000734854"/>
    </source>
</evidence>
<gene>
    <name evidence="2" type="ORF">ZIOFF_003013</name>
</gene>
<evidence type="ECO:0000313" key="2">
    <source>
        <dbReference type="EMBL" id="KAG6537910.1"/>
    </source>
</evidence>
<feature type="compositionally biased region" description="Basic and acidic residues" evidence="1">
    <location>
        <begin position="88"/>
        <end position="110"/>
    </location>
</feature>
<dbReference type="Proteomes" id="UP000734854">
    <property type="component" value="Unassembled WGS sequence"/>
</dbReference>
<organism evidence="2 3">
    <name type="scientific">Zingiber officinale</name>
    <name type="common">Ginger</name>
    <name type="synonym">Amomum zingiber</name>
    <dbReference type="NCBI Taxonomy" id="94328"/>
    <lineage>
        <taxon>Eukaryota</taxon>
        <taxon>Viridiplantae</taxon>
        <taxon>Streptophyta</taxon>
        <taxon>Embryophyta</taxon>
        <taxon>Tracheophyta</taxon>
        <taxon>Spermatophyta</taxon>
        <taxon>Magnoliopsida</taxon>
        <taxon>Liliopsida</taxon>
        <taxon>Zingiberales</taxon>
        <taxon>Zingiberaceae</taxon>
        <taxon>Zingiber</taxon>
    </lineage>
</organism>
<dbReference type="AlphaFoldDB" id="A0A8J5ICI8"/>
<name>A0A8J5ICI8_ZINOF</name>
<evidence type="ECO:0000256" key="1">
    <source>
        <dbReference type="SAM" id="MobiDB-lite"/>
    </source>
</evidence>
<proteinExistence type="predicted"/>
<accession>A0A8J5ICI8</accession>